<reference evidence="1" key="1">
    <citation type="journal article" date="2021" name="Open Biol.">
        <title>Shared evolutionary footprints suggest mitochondrial oxidative damage underlies multiple complex I losses in fungi.</title>
        <authorList>
            <person name="Schikora-Tamarit M.A."/>
            <person name="Marcet-Houben M."/>
            <person name="Nosek J."/>
            <person name="Gabaldon T."/>
        </authorList>
    </citation>
    <scope>NUCLEOTIDE SEQUENCE</scope>
    <source>
        <strain evidence="1">CBS2887</strain>
    </source>
</reference>
<keyword evidence="2" id="KW-1185">Reference proteome</keyword>
<accession>A0A9P8Q2G5</accession>
<dbReference type="Proteomes" id="UP000774326">
    <property type="component" value="Unassembled WGS sequence"/>
</dbReference>
<protein>
    <submittedName>
        <fullName evidence="1">Uncharacterized protein</fullName>
    </submittedName>
</protein>
<gene>
    <name evidence="1" type="ORF">WICPIJ_007485</name>
</gene>
<organism evidence="1 2">
    <name type="scientific">Wickerhamomyces pijperi</name>
    <name type="common">Yeast</name>
    <name type="synonym">Pichia pijperi</name>
    <dbReference type="NCBI Taxonomy" id="599730"/>
    <lineage>
        <taxon>Eukaryota</taxon>
        <taxon>Fungi</taxon>
        <taxon>Dikarya</taxon>
        <taxon>Ascomycota</taxon>
        <taxon>Saccharomycotina</taxon>
        <taxon>Saccharomycetes</taxon>
        <taxon>Phaffomycetales</taxon>
        <taxon>Wickerhamomycetaceae</taxon>
        <taxon>Wickerhamomyces</taxon>
    </lineage>
</organism>
<dbReference type="AlphaFoldDB" id="A0A9P8Q2G5"/>
<proteinExistence type="predicted"/>
<dbReference type="OrthoDB" id="10382114at2759"/>
<comment type="caution">
    <text evidence="1">The sequence shown here is derived from an EMBL/GenBank/DDBJ whole genome shotgun (WGS) entry which is preliminary data.</text>
</comment>
<evidence type="ECO:0000313" key="2">
    <source>
        <dbReference type="Proteomes" id="UP000774326"/>
    </source>
</evidence>
<reference evidence="1" key="2">
    <citation type="submission" date="2021-01" db="EMBL/GenBank/DDBJ databases">
        <authorList>
            <person name="Schikora-Tamarit M.A."/>
        </authorList>
    </citation>
    <scope>NUCLEOTIDE SEQUENCE</scope>
    <source>
        <strain evidence="1">CBS2887</strain>
    </source>
</reference>
<evidence type="ECO:0000313" key="1">
    <source>
        <dbReference type="EMBL" id="KAH3681554.1"/>
    </source>
</evidence>
<name>A0A9P8Q2G5_WICPI</name>
<dbReference type="EMBL" id="JAEUBG010004372">
    <property type="protein sequence ID" value="KAH3681554.1"/>
    <property type="molecule type" value="Genomic_DNA"/>
</dbReference>
<sequence length="107" mass="11681">MEIGLRTLRFLPLRMLMEIGGTAPEALPKETIVPFLAVELKEISQVSLPTESKEAWTPLPLVYSKTLAVMSSETELIKNSAPLDLAKANFSGVEAVAMTWAPNLVIN</sequence>